<keyword evidence="3" id="KW-1185">Reference proteome</keyword>
<sequence length="348" mass="38587">MVRLSSENSNKMLQPKKRKGKKLLAGGTEMSNENNVSPSKSSTPGEVNEKEDPKGADINEEADLKSKAEEMLINKDNQSHEENLAKLNSDKKIILKEDQASETNTPLPKADNNSIKKDLDSELIATPIQQNKNPEEGQDVKGSDLPEIVAEETPSRESEVAGEDSTKLSHDLTKIESNSKARKKRKKGKKGLNQEGDEESNQQSKKLKQDPNSENNPTGDLTRNQASNVHPTDNNSENGSRKKEKKLNDGKMSVENNRAAGLKVLQQKLPNTFGFIQSKDFDYQLLVPEIVSNAAQELLKTSDGSQITIRSLIDDVFESLRPYQVRLGLKKKNVMNLILNDSSIKLST</sequence>
<feature type="compositionally biased region" description="Polar residues" evidence="1">
    <location>
        <begin position="1"/>
        <end position="10"/>
    </location>
</feature>
<feature type="compositionally biased region" description="Basic and acidic residues" evidence="1">
    <location>
        <begin position="153"/>
        <end position="179"/>
    </location>
</feature>
<protein>
    <submittedName>
        <fullName evidence="2">Expressed protein</fullName>
    </submittedName>
</protein>
<dbReference type="EMBL" id="CALTRL010000230">
    <property type="protein sequence ID" value="CAH7667265.1"/>
    <property type="molecule type" value="Genomic_DNA"/>
</dbReference>
<gene>
    <name evidence="2" type="ORF">PPACK8108_LOCUS1669</name>
</gene>
<feature type="compositionally biased region" description="Basic and acidic residues" evidence="1">
    <location>
        <begin position="133"/>
        <end position="144"/>
    </location>
</feature>
<feature type="compositionally biased region" description="Polar residues" evidence="1">
    <location>
        <begin position="210"/>
        <end position="238"/>
    </location>
</feature>
<name>A0AAV0AI11_PHAPC</name>
<dbReference type="AlphaFoldDB" id="A0AAV0AI11"/>
<evidence type="ECO:0000313" key="2">
    <source>
        <dbReference type="EMBL" id="CAH7667265.1"/>
    </source>
</evidence>
<comment type="caution">
    <text evidence="2">The sequence shown here is derived from an EMBL/GenBank/DDBJ whole genome shotgun (WGS) entry which is preliminary data.</text>
</comment>
<dbReference type="Proteomes" id="UP001153365">
    <property type="component" value="Unassembled WGS sequence"/>
</dbReference>
<feature type="compositionally biased region" description="Basic and acidic residues" evidence="1">
    <location>
        <begin position="47"/>
        <end position="99"/>
    </location>
</feature>
<evidence type="ECO:0000313" key="3">
    <source>
        <dbReference type="Proteomes" id="UP001153365"/>
    </source>
</evidence>
<accession>A0AAV0AI11</accession>
<feature type="compositionally biased region" description="Polar residues" evidence="1">
    <location>
        <begin position="29"/>
        <end position="45"/>
    </location>
</feature>
<proteinExistence type="predicted"/>
<reference evidence="2" key="1">
    <citation type="submission" date="2022-06" db="EMBL/GenBank/DDBJ databases">
        <authorList>
            <consortium name="SYNGENTA / RWTH Aachen University"/>
        </authorList>
    </citation>
    <scope>NUCLEOTIDE SEQUENCE</scope>
</reference>
<feature type="region of interest" description="Disordered" evidence="1">
    <location>
        <begin position="1"/>
        <end position="252"/>
    </location>
</feature>
<organism evidence="2 3">
    <name type="scientific">Phakopsora pachyrhizi</name>
    <name type="common">Asian soybean rust disease fungus</name>
    <dbReference type="NCBI Taxonomy" id="170000"/>
    <lineage>
        <taxon>Eukaryota</taxon>
        <taxon>Fungi</taxon>
        <taxon>Dikarya</taxon>
        <taxon>Basidiomycota</taxon>
        <taxon>Pucciniomycotina</taxon>
        <taxon>Pucciniomycetes</taxon>
        <taxon>Pucciniales</taxon>
        <taxon>Phakopsoraceae</taxon>
        <taxon>Phakopsora</taxon>
    </lineage>
</organism>
<evidence type="ECO:0000256" key="1">
    <source>
        <dbReference type="SAM" id="MobiDB-lite"/>
    </source>
</evidence>
<feature type="compositionally biased region" description="Basic residues" evidence="1">
    <location>
        <begin position="180"/>
        <end position="190"/>
    </location>
</feature>